<dbReference type="GO" id="GO:0051536">
    <property type="term" value="F:iron-sulfur cluster binding"/>
    <property type="evidence" value="ECO:0007669"/>
    <property type="project" value="InterPro"/>
</dbReference>
<feature type="domain" description="4Fe-4S ferredoxin-type" evidence="1">
    <location>
        <begin position="195"/>
        <end position="227"/>
    </location>
</feature>
<dbReference type="HOGENOM" id="CLU_046702_0_0_2"/>
<feature type="domain" description="4Fe-4S ferredoxin-type" evidence="1">
    <location>
        <begin position="270"/>
        <end position="298"/>
    </location>
</feature>
<accession>Q97CU8</accession>
<dbReference type="PANTHER" id="PTHR40447:SF1">
    <property type="entry name" value="ANAEROBIC SULFITE REDUCTASE SUBUNIT A"/>
    <property type="match status" value="1"/>
</dbReference>
<dbReference type="DNASU" id="1441488"/>
<dbReference type="PROSITE" id="PS00198">
    <property type="entry name" value="4FE4S_FER_1"/>
    <property type="match status" value="1"/>
</dbReference>
<dbReference type="PhylomeDB" id="Q97CU8"/>
<evidence type="ECO:0000313" key="2">
    <source>
        <dbReference type="EMBL" id="BAB59145.1"/>
    </source>
</evidence>
<dbReference type="EMBL" id="BA000011">
    <property type="protein sequence ID" value="BAB59145.1"/>
    <property type="molecule type" value="Genomic_DNA"/>
</dbReference>
<dbReference type="Gene3D" id="1.10.1060.10">
    <property type="entry name" value="Alpha-helical ferredoxin"/>
    <property type="match status" value="1"/>
</dbReference>
<dbReference type="OrthoDB" id="23833at2157"/>
<dbReference type="InterPro" id="IPR017896">
    <property type="entry name" value="4Fe4S_Fe-S-bd"/>
</dbReference>
<dbReference type="RefSeq" id="WP_010916260.1">
    <property type="nucleotide sequence ID" value="NC_002689.2"/>
</dbReference>
<proteinExistence type="predicted"/>
<protein>
    <submittedName>
        <fullName evidence="2">Cytochrome c3 hydrogenase [sulfhydrogenase] beta subunit</fullName>
    </submittedName>
</protein>
<organism evidence="2 3">
    <name type="scientific">Thermoplasma volcanium (strain ATCC 51530 / DSM 4299 / JCM 9571 / NBRC 15438 / GSS1)</name>
    <dbReference type="NCBI Taxonomy" id="273116"/>
    <lineage>
        <taxon>Archaea</taxon>
        <taxon>Methanobacteriati</taxon>
        <taxon>Thermoplasmatota</taxon>
        <taxon>Thermoplasmata</taxon>
        <taxon>Thermoplasmatales</taxon>
        <taxon>Thermoplasmataceae</taxon>
        <taxon>Thermoplasma</taxon>
    </lineage>
</organism>
<evidence type="ECO:0000313" key="3">
    <source>
        <dbReference type="Proteomes" id="UP000001017"/>
    </source>
</evidence>
<dbReference type="InterPro" id="IPR009051">
    <property type="entry name" value="Helical_ferredxn"/>
</dbReference>
<dbReference type="PROSITE" id="PS51379">
    <property type="entry name" value="4FE4S_FER_2"/>
    <property type="match status" value="2"/>
</dbReference>
<sequence>MIYKMTDKDMEILFERISKDFQSFGSKEENGDIVFGDIQRFSDISEEKSSYPPKDFLIERSENILSIPRAEKRAVFGVKSCDLRGFYIMDKQILGKDPFYTVKRENTMFINFVCEKMCSGGFCTSFGGPVLDEYDVQVLHKNGYFYVEASDKYEKYLFGFSESDDQNVFEEHKKEFESLYGRLNVDGIENRMKWSSNLWNKFANYCISCGACNYSCPTCYCVDVYDDDDGRKKEWDSCILEGFTRTAAGNVRPELSERLRQRFYHKFKYYKLSRGAYLCTGCNRCVDDCPVDIDIKEVITHDYDRE</sequence>
<gene>
    <name evidence="2" type="ORF">TVG0004359</name>
</gene>
<dbReference type="Proteomes" id="UP000001017">
    <property type="component" value="Chromosome"/>
</dbReference>
<dbReference type="eggNOG" id="arCOG05128">
    <property type="taxonomic scope" value="Archaea"/>
</dbReference>
<dbReference type="GeneID" id="1441488"/>
<name>Q97CU8_THEVO</name>
<dbReference type="PaxDb" id="273116-14324217"/>
<dbReference type="KEGG" id="tvo:TVG0004359"/>
<reference evidence="2 3" key="1">
    <citation type="journal article" date="1999" name="Proc. Jpn. Acad.">
        <title>Determination of the complete genomic DNA sequence of Thermoplasma volvanium GSS1.</title>
        <authorList>
            <person name="Kawashima T."/>
            <person name="Yamamoto Y."/>
            <person name="Aramaki H."/>
            <person name="Nunoshiba T."/>
            <person name="Kawamoto T."/>
            <person name="Watanabe K."/>
            <person name="Yamazaki M."/>
            <person name="Kanehori K."/>
            <person name="Amano N."/>
            <person name="Ohya Y."/>
            <person name="Makino K."/>
            <person name="Suzuki M."/>
        </authorList>
    </citation>
    <scope>NUCLEOTIDE SEQUENCE [LARGE SCALE GENOMIC DNA]</scope>
    <source>
        <strain evidence="3">ATCC 51530 / DSM 4299 / JCM 9571 / NBRC 15438 / GSS1</strain>
    </source>
</reference>
<dbReference type="Pfam" id="PF17179">
    <property type="entry name" value="Fer4_22"/>
    <property type="match status" value="1"/>
</dbReference>
<dbReference type="GO" id="GO:0016491">
    <property type="term" value="F:oxidoreductase activity"/>
    <property type="evidence" value="ECO:0007669"/>
    <property type="project" value="UniProtKB-ARBA"/>
</dbReference>
<dbReference type="PANTHER" id="PTHR40447">
    <property type="entry name" value="ANAEROBIC SULFITE REDUCTASE SUBUNIT A"/>
    <property type="match status" value="1"/>
</dbReference>
<dbReference type="STRING" id="273116.gene:9380768"/>
<dbReference type="SUPFAM" id="SSF54862">
    <property type="entry name" value="4Fe-4S ferredoxins"/>
    <property type="match status" value="1"/>
</dbReference>
<dbReference type="InterPro" id="IPR017900">
    <property type="entry name" value="4Fe4S_Fe_S_CS"/>
</dbReference>
<keyword evidence="3" id="KW-1185">Reference proteome</keyword>
<evidence type="ECO:0000259" key="1">
    <source>
        <dbReference type="PROSITE" id="PS51379"/>
    </source>
</evidence>
<dbReference type="AlphaFoldDB" id="Q97CU8"/>
<reference evidence="2 3" key="2">
    <citation type="journal article" date="2000" name="Proc. Natl. Acad. Sci. U.S.A.">
        <title>Archaeal adaptation to higher temperatures revealed by genomic sequence of Thermoplasma volcanium.</title>
        <authorList>
            <person name="Kawashima T."/>
            <person name="Amano N."/>
            <person name="Koike H."/>
            <person name="Makino S."/>
            <person name="Higuchi S."/>
            <person name="Kawashima-Ohya Y."/>
            <person name="Watanabe K."/>
            <person name="Yamazaki M."/>
            <person name="Kanehori K."/>
            <person name="Kawamoto T."/>
            <person name="Nunoshiba T."/>
            <person name="Yamamoto Y."/>
            <person name="Aramaki H."/>
            <person name="Makino K."/>
            <person name="Suzuki M."/>
        </authorList>
    </citation>
    <scope>NUCLEOTIDE SEQUENCE [LARGE SCALE GENOMIC DNA]</scope>
    <source>
        <strain evidence="3">ATCC 51530 / DSM 4299 / JCM 9571 / NBRC 15438 / GSS1</strain>
    </source>
</reference>